<dbReference type="Gene3D" id="3.40.50.150">
    <property type="entry name" value="Vaccinia Virus protein VP39"/>
    <property type="match status" value="1"/>
</dbReference>
<comment type="caution">
    <text evidence="2">The sequence shown here is derived from an EMBL/GenBank/DDBJ whole genome shotgun (WGS) entry which is preliminary data.</text>
</comment>
<keyword evidence="2" id="KW-0489">Methyltransferase</keyword>
<evidence type="ECO:0000313" key="2">
    <source>
        <dbReference type="EMBL" id="RBO88296.1"/>
    </source>
</evidence>
<dbReference type="OrthoDB" id="5174037at2"/>
<dbReference type="SUPFAM" id="SSF53335">
    <property type="entry name" value="S-adenosyl-L-methionine-dependent methyltransferases"/>
    <property type="match status" value="1"/>
</dbReference>
<dbReference type="RefSeq" id="WP_067513761.1">
    <property type="nucleotide sequence ID" value="NZ_QNRE01000009.1"/>
</dbReference>
<proteinExistence type="predicted"/>
<dbReference type="InterPro" id="IPR029063">
    <property type="entry name" value="SAM-dependent_MTases_sf"/>
</dbReference>
<organism evidence="2 3">
    <name type="scientific">Nocardia puris</name>
    <dbReference type="NCBI Taxonomy" id="208602"/>
    <lineage>
        <taxon>Bacteria</taxon>
        <taxon>Bacillati</taxon>
        <taxon>Actinomycetota</taxon>
        <taxon>Actinomycetes</taxon>
        <taxon>Mycobacteriales</taxon>
        <taxon>Nocardiaceae</taxon>
        <taxon>Nocardia</taxon>
    </lineage>
</organism>
<keyword evidence="3" id="KW-1185">Reference proteome</keyword>
<dbReference type="Pfam" id="PF08241">
    <property type="entry name" value="Methyltransf_11"/>
    <property type="match status" value="1"/>
</dbReference>
<dbReference type="Proteomes" id="UP000252586">
    <property type="component" value="Unassembled WGS sequence"/>
</dbReference>
<keyword evidence="2" id="KW-0808">Transferase</keyword>
<sequence length="198" mass="22456">MREGYLTRALVRRGAEFVHGVDTCAEFAAAARSHPEAHPQTSVFHLADVADLPVADRSVDLVVANRLPHGIIEPGKRFREFARVLRPSGRLIVLSMHPCFYVARADRNRPEARGFDLDAYFGTRTVEQPFQVAGKTSPAASVQTFFSLEDHVRMLTDAGFAVTGLREPRPTAEQRRDPWWRENFPRPLFLLLDCVRFR</sequence>
<evidence type="ECO:0000259" key="1">
    <source>
        <dbReference type="Pfam" id="PF08241"/>
    </source>
</evidence>
<evidence type="ECO:0000313" key="3">
    <source>
        <dbReference type="Proteomes" id="UP000252586"/>
    </source>
</evidence>
<feature type="domain" description="Methyltransferase type 11" evidence="1">
    <location>
        <begin position="3"/>
        <end position="93"/>
    </location>
</feature>
<dbReference type="InterPro" id="IPR013216">
    <property type="entry name" value="Methyltransf_11"/>
</dbReference>
<dbReference type="AlphaFoldDB" id="A0A366DE72"/>
<dbReference type="STRING" id="1210090.GCA_001613185_06165"/>
<dbReference type="CDD" id="cd02440">
    <property type="entry name" value="AdoMet_MTases"/>
    <property type="match status" value="1"/>
</dbReference>
<dbReference type="GO" id="GO:0008757">
    <property type="term" value="F:S-adenosylmethionine-dependent methyltransferase activity"/>
    <property type="evidence" value="ECO:0007669"/>
    <property type="project" value="InterPro"/>
</dbReference>
<protein>
    <submittedName>
        <fullName evidence="2">Methyltransferase family protein</fullName>
    </submittedName>
</protein>
<gene>
    <name evidence="2" type="ORF">DFR74_10963</name>
</gene>
<name>A0A366DE72_9NOCA</name>
<dbReference type="GO" id="GO:0032259">
    <property type="term" value="P:methylation"/>
    <property type="evidence" value="ECO:0007669"/>
    <property type="project" value="UniProtKB-KW"/>
</dbReference>
<dbReference type="EMBL" id="QNRE01000009">
    <property type="protein sequence ID" value="RBO88296.1"/>
    <property type="molecule type" value="Genomic_DNA"/>
</dbReference>
<accession>A0A366DE72</accession>
<dbReference type="PANTHER" id="PTHR43591">
    <property type="entry name" value="METHYLTRANSFERASE"/>
    <property type="match status" value="1"/>
</dbReference>
<reference evidence="2 3" key="1">
    <citation type="submission" date="2018-06" db="EMBL/GenBank/DDBJ databases">
        <title>Genomic Encyclopedia of Type Strains, Phase IV (KMG-IV): sequencing the most valuable type-strain genomes for metagenomic binning, comparative biology and taxonomic classification.</title>
        <authorList>
            <person name="Goeker M."/>
        </authorList>
    </citation>
    <scope>NUCLEOTIDE SEQUENCE [LARGE SCALE GENOMIC DNA]</scope>
    <source>
        <strain evidence="2 3">DSM 44599</strain>
    </source>
</reference>